<keyword evidence="3" id="KW-0378">Hydrolase</keyword>
<comment type="cofactor">
    <cofactor evidence="1">
        <name>Mg(2+)</name>
        <dbReference type="ChEBI" id="CHEBI:18420"/>
    </cofactor>
</comment>
<evidence type="ECO:0000256" key="2">
    <source>
        <dbReference type="ARBA" id="ARBA00022722"/>
    </source>
</evidence>
<dbReference type="InterPro" id="IPR014883">
    <property type="entry name" value="VRR_NUC"/>
</dbReference>
<dbReference type="GO" id="GO:0004518">
    <property type="term" value="F:nuclease activity"/>
    <property type="evidence" value="ECO:0007669"/>
    <property type="project" value="UniProtKB-KW"/>
</dbReference>
<dbReference type="InterPro" id="IPR011856">
    <property type="entry name" value="tRNA_endonuc-like_dom_sf"/>
</dbReference>
<proteinExistence type="predicted"/>
<reference evidence="5 6" key="1">
    <citation type="journal article" date="2012" name="Gene">
        <title>Genome sequence of the phage clP1, which infects the beer spoilage bacterium Pediococcus damnosus.</title>
        <authorList>
            <person name="Kelly D."/>
            <person name="O'Sullivan O."/>
            <person name="Mills S."/>
            <person name="McAuliffe O."/>
            <person name="Ross R.P."/>
            <person name="Neve H."/>
            <person name="Coffey A."/>
        </authorList>
    </citation>
    <scope>NUCLEOTIDE SEQUENCE [LARGE SCALE GENOMIC DNA]</scope>
</reference>
<keyword evidence="2" id="KW-0540">Nuclease</keyword>
<dbReference type="KEGG" id="vg:11294571"/>
<dbReference type="GO" id="GO:0016788">
    <property type="term" value="F:hydrolase activity, acting on ester bonds"/>
    <property type="evidence" value="ECO:0007669"/>
    <property type="project" value="InterPro"/>
</dbReference>
<dbReference type="Proteomes" id="UP000005879">
    <property type="component" value="Segment"/>
</dbReference>
<sequence length="118" mass="13672">MEATKEHVLQNDVRVALAQAGCIVFRANVGKVKMDNGRWFDTQLPPGFPDLFGMTFHDNRMFFIEMKTETGRPREDQIKFHRMLTARGAIHGIARNREDALRIVNERLVGYGFENYDK</sequence>
<dbReference type="GO" id="GO:0003676">
    <property type="term" value="F:nucleic acid binding"/>
    <property type="evidence" value="ECO:0007669"/>
    <property type="project" value="InterPro"/>
</dbReference>
<feature type="domain" description="VRR-NUC" evidence="4">
    <location>
        <begin position="4"/>
        <end position="98"/>
    </location>
</feature>
<evidence type="ECO:0000256" key="3">
    <source>
        <dbReference type="ARBA" id="ARBA00022801"/>
    </source>
</evidence>
<dbReference type="Pfam" id="PF08774">
    <property type="entry name" value="VRR_NUC"/>
    <property type="match status" value="1"/>
</dbReference>
<dbReference type="Gene3D" id="3.40.1350.10">
    <property type="match status" value="1"/>
</dbReference>
<evidence type="ECO:0000313" key="5">
    <source>
        <dbReference type="EMBL" id="AER59783.1"/>
    </source>
</evidence>
<dbReference type="SMART" id="SM00990">
    <property type="entry name" value="VRR_NUC"/>
    <property type="match status" value="1"/>
</dbReference>
<evidence type="ECO:0000259" key="4">
    <source>
        <dbReference type="SMART" id="SM00990"/>
    </source>
</evidence>
<dbReference type="RefSeq" id="YP_004934189.1">
    <property type="nucleotide sequence ID" value="NC_016161.1"/>
</dbReference>
<evidence type="ECO:0000256" key="1">
    <source>
        <dbReference type="ARBA" id="ARBA00001946"/>
    </source>
</evidence>
<accession>G8FV07</accession>
<name>G8FV07_9CAUD</name>
<dbReference type="GeneID" id="11294571"/>
<organism evidence="5 6">
    <name type="scientific">Pediococcus phage cIP1</name>
    <dbReference type="NCBI Taxonomy" id="2681621"/>
    <lineage>
        <taxon>Viruses</taxon>
        <taxon>Duplodnaviria</taxon>
        <taxon>Heunggongvirae</taxon>
        <taxon>Uroviricota</taxon>
        <taxon>Caudoviricetes</taxon>
        <taxon>Coetzeevirus</taxon>
        <taxon>Coetzeevirus cIP1</taxon>
    </lineage>
</organism>
<dbReference type="EMBL" id="JN051154">
    <property type="protein sequence ID" value="AER59783.1"/>
    <property type="molecule type" value="Genomic_DNA"/>
</dbReference>
<keyword evidence="6" id="KW-1185">Reference proteome</keyword>
<protein>
    <submittedName>
        <fullName evidence="5">Phage protein</fullName>
    </submittedName>
</protein>
<gene>
    <name evidence="5" type="ORF">clP1_024</name>
</gene>
<evidence type="ECO:0000313" key="6">
    <source>
        <dbReference type="Proteomes" id="UP000005879"/>
    </source>
</evidence>